<feature type="domain" description="Adenylyl/Guanylyl and SMODS C-terminal sensor" evidence="2">
    <location>
        <begin position="303"/>
        <end position="427"/>
    </location>
</feature>
<sequence>MDSAQIFKEFVENLTINNNESIINRFSSITKRLNTDFHELDSNTENGTYIGSYGRNTAIDGISDLDIIFVLPDGMYAEYNNRSGNCQKELLQDVADSIYKTYSTSKVRGDGQVVVVEFQNDYIEVCPAFLENDGSYTYPDSNNGGSWKRTNPVPEAEAIENLNEDANNDNIINLCRIVRAWKNKCGIVINGLLIDTFVFNFFIENNEYQSIEYDDYPNLVKDFFAYLKEINTDRKYWYAPGSNQKVYKKNSNFKAKASKALKNIEDAIAKDDNSTVYEVWRKVFGKYFPYPKEVKERSQNYSATEEYIEQRYPLNIHHFLRIDCQVTQDGDRVALLRDMLRLKKNKKLKFFIDKTDTPEPFDVFWKVKNEGEFARDRWSVRGQLIKSNSSDNVRNETSSFDGAHFVECYIIKDGFCVARDRIEVPISDF</sequence>
<dbReference type="GO" id="GO:0016779">
    <property type="term" value="F:nucleotidyltransferase activity"/>
    <property type="evidence" value="ECO:0007669"/>
    <property type="project" value="InterPro"/>
</dbReference>
<dbReference type="RefSeq" id="WP_182921950.1">
    <property type="nucleotide sequence ID" value="NZ_WNXD01000001.1"/>
</dbReference>
<dbReference type="AlphaFoldDB" id="A0A923E0G6"/>
<dbReference type="Pfam" id="PF18134">
    <property type="entry name" value="AGS_C"/>
    <property type="match status" value="1"/>
</dbReference>
<evidence type="ECO:0000259" key="2">
    <source>
        <dbReference type="Pfam" id="PF18134"/>
    </source>
</evidence>
<dbReference type="InterPro" id="IPR043519">
    <property type="entry name" value="NT_sf"/>
</dbReference>
<name>A0A923E0G6_9SPHI</name>
<reference evidence="3" key="1">
    <citation type="submission" date="2019-11" db="EMBL/GenBank/DDBJ databases">
        <title>Description of Pedobacter sp. LMG 31464T.</title>
        <authorList>
            <person name="Carlier A."/>
            <person name="Qi S."/>
            <person name="Vandamme P."/>
        </authorList>
    </citation>
    <scope>NUCLEOTIDE SEQUENCE</scope>
    <source>
        <strain evidence="3">LMG 31464</strain>
    </source>
</reference>
<organism evidence="3 4">
    <name type="scientific">Pedobacter planticolens</name>
    <dbReference type="NCBI Taxonomy" id="2679964"/>
    <lineage>
        <taxon>Bacteria</taxon>
        <taxon>Pseudomonadati</taxon>
        <taxon>Bacteroidota</taxon>
        <taxon>Sphingobacteriia</taxon>
        <taxon>Sphingobacteriales</taxon>
        <taxon>Sphingobacteriaceae</taxon>
        <taxon>Pedobacter</taxon>
    </lineage>
</organism>
<dbReference type="SUPFAM" id="SSF81301">
    <property type="entry name" value="Nucleotidyltransferase"/>
    <property type="match status" value="1"/>
</dbReference>
<gene>
    <name evidence="3" type="ORF">GM921_07385</name>
</gene>
<dbReference type="EMBL" id="WNXD01000001">
    <property type="protein sequence ID" value="MBB2145299.1"/>
    <property type="molecule type" value="Genomic_DNA"/>
</dbReference>
<dbReference type="InterPro" id="IPR006116">
    <property type="entry name" value="NT_2-5OAS_ClassI-CCAase"/>
</dbReference>
<protein>
    <submittedName>
        <fullName evidence="3">Nucleotidyltransferase</fullName>
    </submittedName>
</protein>
<dbReference type="Gene3D" id="3.30.460.10">
    <property type="entry name" value="Beta Polymerase, domain 2"/>
    <property type="match status" value="1"/>
</dbReference>
<keyword evidence="1" id="KW-0051">Antiviral defense</keyword>
<dbReference type="Proteomes" id="UP000601055">
    <property type="component" value="Unassembled WGS sequence"/>
</dbReference>
<dbReference type="CDD" id="cd05400">
    <property type="entry name" value="NT_2-5OAS_ClassI-CCAase"/>
    <property type="match status" value="1"/>
</dbReference>
<evidence type="ECO:0000256" key="1">
    <source>
        <dbReference type="ARBA" id="ARBA00023118"/>
    </source>
</evidence>
<keyword evidence="4" id="KW-1185">Reference proteome</keyword>
<proteinExistence type="predicted"/>
<dbReference type="Pfam" id="PF18144">
    <property type="entry name" value="SMODS"/>
    <property type="match status" value="1"/>
</dbReference>
<dbReference type="GO" id="GO:0051607">
    <property type="term" value="P:defense response to virus"/>
    <property type="evidence" value="ECO:0007669"/>
    <property type="project" value="UniProtKB-KW"/>
</dbReference>
<evidence type="ECO:0000313" key="3">
    <source>
        <dbReference type="EMBL" id="MBB2145299.1"/>
    </source>
</evidence>
<accession>A0A923E0G6</accession>
<comment type="caution">
    <text evidence="3">The sequence shown here is derived from an EMBL/GenBank/DDBJ whole genome shotgun (WGS) entry which is preliminary data.</text>
</comment>
<dbReference type="InterPro" id="IPR040511">
    <property type="entry name" value="AGS_C"/>
</dbReference>
<evidence type="ECO:0000313" key="4">
    <source>
        <dbReference type="Proteomes" id="UP000601055"/>
    </source>
</evidence>